<evidence type="ECO:0008006" key="3">
    <source>
        <dbReference type="Google" id="ProtNLM"/>
    </source>
</evidence>
<sequence>MIKVTKNNKSLLFGLVILLLIVVWVYLTRANKPTVSTVFTTSPTPISTSQNLKTFKSSEIMDFTIETPRDYQVVEKYGLATLTSSKGKIIISQNATNYDNLSDFLKDNRGTSYTNITNKRYLNINNLESVSGFIGEEKIYFIYVDYTVYLISSKTGALFSDLDQIAQSFRYTP</sequence>
<organism evidence="1 2">
    <name type="scientific">Candidatus Woesebacteria bacterium RIFCSPHIGHO2_01_FULL_40_22</name>
    <dbReference type="NCBI Taxonomy" id="1802499"/>
    <lineage>
        <taxon>Bacteria</taxon>
        <taxon>Candidatus Woeseibacteriota</taxon>
    </lineage>
</organism>
<name>A0A1F7YHH6_9BACT</name>
<proteinExistence type="predicted"/>
<protein>
    <recommendedName>
        <fullName evidence="3">DUF4367 domain-containing protein</fullName>
    </recommendedName>
</protein>
<dbReference type="Proteomes" id="UP000179221">
    <property type="component" value="Unassembled WGS sequence"/>
</dbReference>
<reference evidence="1 2" key="1">
    <citation type="journal article" date="2016" name="Nat. Commun.">
        <title>Thousands of microbial genomes shed light on interconnected biogeochemical processes in an aquifer system.</title>
        <authorList>
            <person name="Anantharaman K."/>
            <person name="Brown C.T."/>
            <person name="Hug L.A."/>
            <person name="Sharon I."/>
            <person name="Castelle C.J."/>
            <person name="Probst A.J."/>
            <person name="Thomas B.C."/>
            <person name="Singh A."/>
            <person name="Wilkins M.J."/>
            <person name="Karaoz U."/>
            <person name="Brodie E.L."/>
            <person name="Williams K.H."/>
            <person name="Hubbard S.S."/>
            <person name="Banfield J.F."/>
        </authorList>
    </citation>
    <scope>NUCLEOTIDE SEQUENCE [LARGE SCALE GENOMIC DNA]</scope>
</reference>
<evidence type="ECO:0000313" key="2">
    <source>
        <dbReference type="Proteomes" id="UP000179221"/>
    </source>
</evidence>
<dbReference type="AlphaFoldDB" id="A0A1F7YHH6"/>
<gene>
    <name evidence="1" type="ORF">A2628_00255</name>
</gene>
<accession>A0A1F7YHH6</accession>
<evidence type="ECO:0000313" key="1">
    <source>
        <dbReference type="EMBL" id="OGM25965.1"/>
    </source>
</evidence>
<dbReference type="EMBL" id="MGGL01000017">
    <property type="protein sequence ID" value="OGM25965.1"/>
    <property type="molecule type" value="Genomic_DNA"/>
</dbReference>
<comment type="caution">
    <text evidence="1">The sequence shown here is derived from an EMBL/GenBank/DDBJ whole genome shotgun (WGS) entry which is preliminary data.</text>
</comment>